<keyword evidence="2" id="KW-1185">Reference proteome</keyword>
<dbReference type="AlphaFoldDB" id="A0A1W1X3W8"/>
<dbReference type="PROSITE" id="PS51257">
    <property type="entry name" value="PROKAR_LIPOPROTEIN"/>
    <property type="match status" value="1"/>
</dbReference>
<gene>
    <name evidence="1" type="ORF">SAMN02745857_00590</name>
</gene>
<evidence type="ECO:0000313" key="2">
    <source>
        <dbReference type="Proteomes" id="UP000192761"/>
    </source>
</evidence>
<evidence type="ECO:0000313" key="1">
    <source>
        <dbReference type="EMBL" id="SMC18567.1"/>
    </source>
</evidence>
<name>A0A1W1X3W8_9NEIS</name>
<organism evidence="1 2">
    <name type="scientific">Andreprevotia lacus DSM 23236</name>
    <dbReference type="NCBI Taxonomy" id="1121001"/>
    <lineage>
        <taxon>Bacteria</taxon>
        <taxon>Pseudomonadati</taxon>
        <taxon>Pseudomonadota</taxon>
        <taxon>Betaproteobacteria</taxon>
        <taxon>Neisseriales</taxon>
        <taxon>Chitinibacteraceae</taxon>
        <taxon>Andreprevotia</taxon>
    </lineage>
</organism>
<reference evidence="1 2" key="1">
    <citation type="submission" date="2017-04" db="EMBL/GenBank/DDBJ databases">
        <authorList>
            <person name="Afonso C.L."/>
            <person name="Miller P.J."/>
            <person name="Scott M.A."/>
            <person name="Spackman E."/>
            <person name="Goraichik I."/>
            <person name="Dimitrov K.M."/>
            <person name="Suarez D.L."/>
            <person name="Swayne D.E."/>
        </authorList>
    </citation>
    <scope>NUCLEOTIDE SEQUENCE [LARGE SCALE GENOMIC DNA]</scope>
    <source>
        <strain evidence="1 2">DSM 23236</strain>
    </source>
</reference>
<dbReference type="InterPro" id="IPR021675">
    <property type="entry name" value="DUF3261"/>
</dbReference>
<dbReference type="Pfam" id="PF11659">
    <property type="entry name" value="DUF3261"/>
    <property type="match status" value="1"/>
</dbReference>
<accession>A0A1W1X3W8</accession>
<protein>
    <recommendedName>
        <fullName evidence="3">DUF3261 domain-containing protein</fullName>
    </recommendedName>
</protein>
<dbReference type="RefSeq" id="WP_084089043.1">
    <property type="nucleotide sequence ID" value="NZ_FWXD01000002.1"/>
</dbReference>
<sequence>MRRILMRLLPACAVLLLAGCASLLPGSLPLLQLPPATLGGERTLEQRLTLQWPGQTRSMEVVTSIDERKLSLLGMALGVRLFALDYDGTTLNKTEYVPLQLPAERMLNDFLLVHAPADALARSLPAGWRVVDSDLHRSVLHGDAEIITITYSEADRWRGHAQLRNPALHYQLDIDTADAQ</sequence>
<dbReference type="STRING" id="1121001.SAMN02745857_00590"/>
<dbReference type="OrthoDB" id="6228084at2"/>
<proteinExistence type="predicted"/>
<dbReference type="Proteomes" id="UP000192761">
    <property type="component" value="Unassembled WGS sequence"/>
</dbReference>
<dbReference type="EMBL" id="FWXD01000002">
    <property type="protein sequence ID" value="SMC18567.1"/>
    <property type="molecule type" value="Genomic_DNA"/>
</dbReference>
<evidence type="ECO:0008006" key="3">
    <source>
        <dbReference type="Google" id="ProtNLM"/>
    </source>
</evidence>